<evidence type="ECO:0000313" key="2">
    <source>
        <dbReference type="Proteomes" id="UP001589688"/>
    </source>
</evidence>
<dbReference type="InterPro" id="IPR012657">
    <property type="entry name" value="23S_rRNA-intervening_sequence"/>
</dbReference>
<dbReference type="Proteomes" id="UP001589688">
    <property type="component" value="Unassembled WGS sequence"/>
</dbReference>
<comment type="caution">
    <text evidence="1">The sequence shown here is derived from an EMBL/GenBank/DDBJ whole genome shotgun (WGS) entry which is preliminary data.</text>
</comment>
<dbReference type="NCBIfam" id="TIGR02436">
    <property type="entry name" value="four helix bundle protein"/>
    <property type="match status" value="1"/>
</dbReference>
<dbReference type="SUPFAM" id="SSF158446">
    <property type="entry name" value="IVS-encoded protein-like"/>
    <property type="match status" value="1"/>
</dbReference>
<gene>
    <name evidence="1" type="ORF">ACFFK8_12290</name>
</gene>
<dbReference type="Pfam" id="PF05635">
    <property type="entry name" value="23S_rRNA_IVP"/>
    <property type="match status" value="1"/>
</dbReference>
<dbReference type="EMBL" id="JBHLZF010000002">
    <property type="protein sequence ID" value="MFB9898553.1"/>
    <property type="molecule type" value="Genomic_DNA"/>
</dbReference>
<organism evidence="1 2">
    <name type="scientific">Hallella seregens ATCC 51272</name>
    <dbReference type="NCBI Taxonomy" id="1336250"/>
    <lineage>
        <taxon>Bacteria</taxon>
        <taxon>Pseudomonadati</taxon>
        <taxon>Bacteroidota</taxon>
        <taxon>Bacteroidia</taxon>
        <taxon>Bacteroidales</taxon>
        <taxon>Prevotellaceae</taxon>
        <taxon>Hallella</taxon>
    </lineage>
</organism>
<proteinExistence type="predicted"/>
<protein>
    <submittedName>
        <fullName evidence="1">Four helix bundle protein</fullName>
    </submittedName>
</protein>
<dbReference type="Gene3D" id="1.20.1440.60">
    <property type="entry name" value="23S rRNA-intervening sequence"/>
    <property type="match status" value="1"/>
</dbReference>
<dbReference type="PANTHER" id="PTHR38471">
    <property type="entry name" value="FOUR HELIX BUNDLE PROTEIN"/>
    <property type="match status" value="1"/>
</dbReference>
<reference evidence="1 2" key="1">
    <citation type="submission" date="2024-09" db="EMBL/GenBank/DDBJ databases">
        <authorList>
            <person name="Sun Q."/>
            <person name="Mori K."/>
        </authorList>
    </citation>
    <scope>NUCLEOTIDE SEQUENCE [LARGE SCALE GENOMIC DNA]</scope>
    <source>
        <strain evidence="1 2">ATCC 51272</strain>
    </source>
</reference>
<accession>A0ABV5ZME4</accession>
<keyword evidence="2" id="KW-1185">Reference proteome</keyword>
<name>A0ABV5ZME4_9BACT</name>
<dbReference type="RefSeq" id="WP_027951808.1">
    <property type="nucleotide sequence ID" value="NZ_JADU01000007.1"/>
</dbReference>
<dbReference type="InterPro" id="IPR036583">
    <property type="entry name" value="23S_rRNA_IVS_sf"/>
</dbReference>
<evidence type="ECO:0000313" key="1">
    <source>
        <dbReference type="EMBL" id="MFB9898553.1"/>
    </source>
</evidence>
<dbReference type="PIRSF" id="PIRSF035652">
    <property type="entry name" value="CHP02436"/>
    <property type="match status" value="1"/>
</dbReference>
<dbReference type="PANTHER" id="PTHR38471:SF2">
    <property type="entry name" value="FOUR HELIX BUNDLE PROTEIN"/>
    <property type="match status" value="1"/>
</dbReference>
<sequence>MKELNDNVVVMKSMDFAVRCVRLAKYLRDTHHEYDLASQILCSGTSVGANVCEALRGQSRADFRARMNISLREANESQYWLDLLSRVGLISEREYQSLFADCTELCKLLMAIVKSTAQNNVNGTPK</sequence>